<reference evidence="6 7" key="1">
    <citation type="journal article" date="2004" name="Science">
        <title>The genome of the diatom Thalassiosira pseudonana: ecology, evolution, and metabolism.</title>
        <authorList>
            <person name="Armbrust E.V."/>
            <person name="Berges J.A."/>
            <person name="Bowler C."/>
            <person name="Green B.R."/>
            <person name="Martinez D."/>
            <person name="Putnam N.H."/>
            <person name="Zhou S."/>
            <person name="Allen A.E."/>
            <person name="Apt K.E."/>
            <person name="Bechner M."/>
            <person name="Brzezinski M.A."/>
            <person name="Chaal B.K."/>
            <person name="Chiovitti A."/>
            <person name="Davis A.K."/>
            <person name="Demarest M.S."/>
            <person name="Detter J.C."/>
            <person name="Glavina T."/>
            <person name="Goodstein D."/>
            <person name="Hadi M.Z."/>
            <person name="Hellsten U."/>
            <person name="Hildebrand M."/>
            <person name="Jenkins B.D."/>
            <person name="Jurka J."/>
            <person name="Kapitonov V.V."/>
            <person name="Kroger N."/>
            <person name="Lau W.W."/>
            <person name="Lane T.W."/>
            <person name="Larimer F.W."/>
            <person name="Lippmeier J.C."/>
            <person name="Lucas S."/>
            <person name="Medina M."/>
            <person name="Montsant A."/>
            <person name="Obornik M."/>
            <person name="Parker M.S."/>
            <person name="Palenik B."/>
            <person name="Pazour G.J."/>
            <person name="Richardson P.M."/>
            <person name="Rynearson T.A."/>
            <person name="Saito M.A."/>
            <person name="Schwartz D.C."/>
            <person name="Thamatrakoln K."/>
            <person name="Valentin K."/>
            <person name="Vardi A."/>
            <person name="Wilkerson F.P."/>
            <person name="Rokhsar D.S."/>
        </authorList>
    </citation>
    <scope>NUCLEOTIDE SEQUENCE [LARGE SCALE GENOMIC DNA]</scope>
    <source>
        <strain evidence="6 7">CCMP1335</strain>
    </source>
</reference>
<dbReference type="InterPro" id="IPR011761">
    <property type="entry name" value="ATP-grasp"/>
</dbReference>
<evidence type="ECO:0000256" key="3">
    <source>
        <dbReference type="ARBA" id="ARBA00022840"/>
    </source>
</evidence>
<dbReference type="Gene3D" id="3.30.470.20">
    <property type="entry name" value="ATP-grasp fold, B domain"/>
    <property type="match status" value="1"/>
</dbReference>
<dbReference type="GeneID" id="7451149"/>
<protein>
    <recommendedName>
        <fullName evidence="5">ATP-grasp domain-containing protein</fullName>
    </recommendedName>
</protein>
<dbReference type="GO" id="GO:0016874">
    <property type="term" value="F:ligase activity"/>
    <property type="evidence" value="ECO:0007669"/>
    <property type="project" value="UniProtKB-KW"/>
</dbReference>
<evidence type="ECO:0000259" key="5">
    <source>
        <dbReference type="PROSITE" id="PS50975"/>
    </source>
</evidence>
<dbReference type="eggNOG" id="ENOG502T6UH">
    <property type="taxonomic scope" value="Eukaryota"/>
</dbReference>
<keyword evidence="2 4" id="KW-0547">Nucleotide-binding</keyword>
<keyword evidence="3 4" id="KW-0067">ATP-binding</keyword>
<dbReference type="Proteomes" id="UP000001449">
    <property type="component" value="Chromosome 6"/>
</dbReference>
<dbReference type="OMA" id="SCAGFVW"/>
<dbReference type="AlphaFoldDB" id="B8C574"/>
<evidence type="ECO:0000256" key="4">
    <source>
        <dbReference type="PROSITE-ProRule" id="PRU00409"/>
    </source>
</evidence>
<feature type="domain" description="ATP-grasp" evidence="5">
    <location>
        <begin position="132"/>
        <end position="338"/>
    </location>
</feature>
<dbReference type="KEGG" id="tps:THAPSDRAFT_22993"/>
<evidence type="ECO:0000313" key="7">
    <source>
        <dbReference type="Proteomes" id="UP000001449"/>
    </source>
</evidence>
<sequence length="444" mass="48434">MPITTPNNTIVLIDPVTDWIHVVKAALALNFTIISLQLPDVALPSKFKSFLPTSDALKAEGVTHTLSMKQYDTFASVQQIQILAMEYSLNILGVIPLSEIAVEVSDVMASCLGVPYNSLELVTARRDKGLMKCAVEKTGLRVAKYARVSSLDDIRDALQQMSISYPIVVKTPAGMSTTDVFICSCEEEASDALDKILGETSPDGRLISKALLEEYIGGTEFAVNIMTFQIEDEEDCTSRYLVSDMWRYSKTKQARYDSAEICNPADHPELISYAIDVARAVGVRYGAAHVELKAMEGDDGKCINPVMIEIGARLSGGRKTIMASEAIESWDPFTSLIHSHCGGSCRLPLDTTYFSPSKFARHIFLPIEKSGQVTNIQIDIASLTTLHSSAFTVHVGDLVSETSDIVSCAGFVWLVGEKDQVDNDTSTVRASYSLQVVGQSMCKS</sequence>
<dbReference type="GO" id="GO:0046872">
    <property type="term" value="F:metal ion binding"/>
    <property type="evidence" value="ECO:0007669"/>
    <property type="project" value="InterPro"/>
</dbReference>
<evidence type="ECO:0000256" key="1">
    <source>
        <dbReference type="ARBA" id="ARBA00022598"/>
    </source>
</evidence>
<dbReference type="HOGENOM" id="CLU_617524_0_0_1"/>
<dbReference type="Pfam" id="PF13535">
    <property type="entry name" value="ATP-grasp_4"/>
    <property type="match status" value="1"/>
</dbReference>
<dbReference type="PANTHER" id="PTHR43585">
    <property type="entry name" value="FUMIPYRROLE BIOSYNTHESIS PROTEIN C"/>
    <property type="match status" value="1"/>
</dbReference>
<gene>
    <name evidence="6" type="ORF">THAPSDRAFT_22993</name>
</gene>
<reference evidence="6 7" key="2">
    <citation type="journal article" date="2008" name="Nature">
        <title>The Phaeodactylum genome reveals the evolutionary history of diatom genomes.</title>
        <authorList>
            <person name="Bowler C."/>
            <person name="Allen A.E."/>
            <person name="Badger J.H."/>
            <person name="Grimwood J."/>
            <person name="Jabbari K."/>
            <person name="Kuo A."/>
            <person name="Maheswari U."/>
            <person name="Martens C."/>
            <person name="Maumus F."/>
            <person name="Otillar R.P."/>
            <person name="Rayko E."/>
            <person name="Salamov A."/>
            <person name="Vandepoele K."/>
            <person name="Beszteri B."/>
            <person name="Gruber A."/>
            <person name="Heijde M."/>
            <person name="Katinka M."/>
            <person name="Mock T."/>
            <person name="Valentin K."/>
            <person name="Verret F."/>
            <person name="Berges J.A."/>
            <person name="Brownlee C."/>
            <person name="Cadoret J.P."/>
            <person name="Chiovitti A."/>
            <person name="Choi C.J."/>
            <person name="Coesel S."/>
            <person name="De Martino A."/>
            <person name="Detter J.C."/>
            <person name="Durkin C."/>
            <person name="Falciatore A."/>
            <person name="Fournet J."/>
            <person name="Haruta M."/>
            <person name="Huysman M.J."/>
            <person name="Jenkins B.D."/>
            <person name="Jiroutova K."/>
            <person name="Jorgensen R.E."/>
            <person name="Joubert Y."/>
            <person name="Kaplan A."/>
            <person name="Kroger N."/>
            <person name="Kroth P.G."/>
            <person name="La Roche J."/>
            <person name="Lindquist E."/>
            <person name="Lommer M."/>
            <person name="Martin-Jezequel V."/>
            <person name="Lopez P.J."/>
            <person name="Lucas S."/>
            <person name="Mangogna M."/>
            <person name="McGinnis K."/>
            <person name="Medlin L.K."/>
            <person name="Montsant A."/>
            <person name="Oudot-Le Secq M.P."/>
            <person name="Napoli C."/>
            <person name="Obornik M."/>
            <person name="Parker M.S."/>
            <person name="Petit J.L."/>
            <person name="Porcel B.M."/>
            <person name="Poulsen N."/>
            <person name="Robison M."/>
            <person name="Rychlewski L."/>
            <person name="Rynearson T.A."/>
            <person name="Schmutz J."/>
            <person name="Shapiro H."/>
            <person name="Siaut M."/>
            <person name="Stanley M."/>
            <person name="Sussman M.R."/>
            <person name="Taylor A.R."/>
            <person name="Vardi A."/>
            <person name="von Dassow P."/>
            <person name="Vyverman W."/>
            <person name="Willis A."/>
            <person name="Wyrwicz L.S."/>
            <person name="Rokhsar D.S."/>
            <person name="Weissenbach J."/>
            <person name="Armbrust E.V."/>
            <person name="Green B.R."/>
            <person name="Van de Peer Y."/>
            <person name="Grigoriev I.V."/>
        </authorList>
    </citation>
    <scope>NUCLEOTIDE SEQUENCE [LARGE SCALE GENOMIC DNA]</scope>
    <source>
        <strain evidence="6 7">CCMP1335</strain>
    </source>
</reference>
<accession>B8C574</accession>
<name>B8C574_THAPS</name>
<dbReference type="PROSITE" id="PS50975">
    <property type="entry name" value="ATP_GRASP"/>
    <property type="match status" value="1"/>
</dbReference>
<proteinExistence type="predicted"/>
<evidence type="ECO:0000256" key="2">
    <source>
        <dbReference type="ARBA" id="ARBA00022741"/>
    </source>
</evidence>
<evidence type="ECO:0000313" key="6">
    <source>
        <dbReference type="EMBL" id="EED91069.1"/>
    </source>
</evidence>
<dbReference type="GO" id="GO:0005524">
    <property type="term" value="F:ATP binding"/>
    <property type="evidence" value="ECO:0007669"/>
    <property type="project" value="UniProtKB-UniRule"/>
</dbReference>
<organism evidence="6 7">
    <name type="scientific">Thalassiosira pseudonana</name>
    <name type="common">Marine diatom</name>
    <name type="synonym">Cyclotella nana</name>
    <dbReference type="NCBI Taxonomy" id="35128"/>
    <lineage>
        <taxon>Eukaryota</taxon>
        <taxon>Sar</taxon>
        <taxon>Stramenopiles</taxon>
        <taxon>Ochrophyta</taxon>
        <taxon>Bacillariophyta</taxon>
        <taxon>Coscinodiscophyceae</taxon>
        <taxon>Thalassiosirophycidae</taxon>
        <taxon>Thalassiosirales</taxon>
        <taxon>Thalassiosiraceae</taxon>
        <taxon>Thalassiosira</taxon>
    </lineage>
</organism>
<dbReference type="PaxDb" id="35128-Thaps22993"/>
<dbReference type="InParanoid" id="B8C574"/>
<dbReference type="PANTHER" id="PTHR43585:SF2">
    <property type="entry name" value="ATP-GRASP ENZYME FSQD"/>
    <property type="match status" value="1"/>
</dbReference>
<keyword evidence="7" id="KW-1185">Reference proteome</keyword>
<dbReference type="InterPro" id="IPR052032">
    <property type="entry name" value="ATP-dep_AA_Ligase"/>
</dbReference>
<dbReference type="RefSeq" id="XP_002290962.1">
    <property type="nucleotide sequence ID" value="XM_002290926.1"/>
</dbReference>
<dbReference type="SUPFAM" id="SSF56059">
    <property type="entry name" value="Glutathione synthetase ATP-binding domain-like"/>
    <property type="match status" value="1"/>
</dbReference>
<keyword evidence="1" id="KW-0436">Ligase</keyword>
<dbReference type="EMBL" id="CM000643">
    <property type="protein sequence ID" value="EED91069.1"/>
    <property type="molecule type" value="Genomic_DNA"/>
</dbReference>